<keyword evidence="4" id="KW-1185">Reference proteome</keyword>
<feature type="domain" description="Transposase IS110-like N-terminal" evidence="1">
    <location>
        <begin position="7"/>
        <end position="148"/>
    </location>
</feature>
<organism evidence="3 4">
    <name type="scientific">Deinococcus hopiensis KR-140</name>
    <dbReference type="NCBI Taxonomy" id="695939"/>
    <lineage>
        <taxon>Bacteria</taxon>
        <taxon>Thermotogati</taxon>
        <taxon>Deinococcota</taxon>
        <taxon>Deinococci</taxon>
        <taxon>Deinococcales</taxon>
        <taxon>Deinococcaceae</taxon>
        <taxon>Deinococcus</taxon>
    </lineage>
</organism>
<dbReference type="Proteomes" id="UP000192582">
    <property type="component" value="Unassembled WGS sequence"/>
</dbReference>
<protein>
    <submittedName>
        <fullName evidence="3">Transposase</fullName>
    </submittedName>
</protein>
<dbReference type="EMBL" id="FWWU01000010">
    <property type="protein sequence ID" value="SMB97150.1"/>
    <property type="molecule type" value="Genomic_DNA"/>
</dbReference>
<reference evidence="3 4" key="1">
    <citation type="submission" date="2017-04" db="EMBL/GenBank/DDBJ databases">
        <authorList>
            <person name="Afonso C.L."/>
            <person name="Miller P.J."/>
            <person name="Scott M.A."/>
            <person name="Spackman E."/>
            <person name="Goraichik I."/>
            <person name="Dimitrov K.M."/>
            <person name="Suarez D.L."/>
            <person name="Swayne D.E."/>
        </authorList>
    </citation>
    <scope>NUCLEOTIDE SEQUENCE [LARGE SCALE GENOMIC DNA]</scope>
    <source>
        <strain evidence="3 4">KR-140</strain>
    </source>
</reference>
<sequence>MPEQMFVGIDVSKARLDVAVLPSGEIFAVENTAAGLTELLIRLSEVQPHLVVLEATGGLEQAAMLALHDAGLAVTVLNPRQVRHFCRALGKHAKTDRMDAVLLAKFAQTLQPQAQVPGDAPQRALEALLARRRQMVDLLTMERNRLHSSRDSYVQRDVQEVIQYLEGRREQLDQALQEAILNSPKFQGTYALLTSTPGVGPVVALTLLAQLPELGSLSRQKVANLVGVAPLNWDSGKSRGHRCIWGGRAEVRQVLYMAAVTAVRWNPTLKTVFNHLIQKGKPKKVALVACMRKLLVYLNAMVRDQTPWHAPSAA</sequence>
<dbReference type="InterPro" id="IPR002525">
    <property type="entry name" value="Transp_IS110-like_N"/>
</dbReference>
<proteinExistence type="predicted"/>
<accession>A0A1W1VVA3</accession>
<dbReference type="Pfam" id="PF01548">
    <property type="entry name" value="DEDD_Tnp_IS110"/>
    <property type="match status" value="1"/>
</dbReference>
<evidence type="ECO:0000313" key="3">
    <source>
        <dbReference type="EMBL" id="SMB97150.1"/>
    </source>
</evidence>
<dbReference type="Pfam" id="PF02371">
    <property type="entry name" value="Transposase_20"/>
    <property type="match status" value="1"/>
</dbReference>
<evidence type="ECO:0000259" key="1">
    <source>
        <dbReference type="Pfam" id="PF01548"/>
    </source>
</evidence>
<dbReference type="PANTHER" id="PTHR33055:SF13">
    <property type="entry name" value="TRANSPOSASE"/>
    <property type="match status" value="1"/>
</dbReference>
<name>A0A1W1VVA3_9DEIO</name>
<dbReference type="NCBIfam" id="NF033542">
    <property type="entry name" value="transpos_IS110"/>
    <property type="match status" value="1"/>
</dbReference>
<gene>
    <name evidence="3" type="ORF">SAMN00790413_06372</name>
</gene>
<evidence type="ECO:0000313" key="4">
    <source>
        <dbReference type="Proteomes" id="UP000192582"/>
    </source>
</evidence>
<dbReference type="AlphaFoldDB" id="A0A1W1VVA3"/>
<dbReference type="GO" id="GO:0004803">
    <property type="term" value="F:transposase activity"/>
    <property type="evidence" value="ECO:0007669"/>
    <property type="project" value="InterPro"/>
</dbReference>
<dbReference type="GO" id="GO:0006313">
    <property type="term" value="P:DNA transposition"/>
    <property type="evidence" value="ECO:0007669"/>
    <property type="project" value="InterPro"/>
</dbReference>
<dbReference type="InterPro" id="IPR047650">
    <property type="entry name" value="Transpos_IS110"/>
</dbReference>
<dbReference type="PANTHER" id="PTHR33055">
    <property type="entry name" value="TRANSPOSASE FOR INSERTION SEQUENCE ELEMENT IS1111A"/>
    <property type="match status" value="1"/>
</dbReference>
<dbReference type="RefSeq" id="WP_245808580.1">
    <property type="nucleotide sequence ID" value="NZ_FWWU01000010.1"/>
</dbReference>
<dbReference type="GO" id="GO:0003677">
    <property type="term" value="F:DNA binding"/>
    <property type="evidence" value="ECO:0007669"/>
    <property type="project" value="InterPro"/>
</dbReference>
<dbReference type="InterPro" id="IPR003346">
    <property type="entry name" value="Transposase_20"/>
</dbReference>
<feature type="domain" description="Transposase IS116/IS110/IS902 C-terminal" evidence="2">
    <location>
        <begin position="191"/>
        <end position="271"/>
    </location>
</feature>
<evidence type="ECO:0000259" key="2">
    <source>
        <dbReference type="Pfam" id="PF02371"/>
    </source>
</evidence>